<name>A0A6C0ALX4_9ZZZZ</name>
<accession>A0A6C0ALX4</accession>
<keyword evidence="1" id="KW-0479">Metal-binding</keyword>
<evidence type="ECO:0000313" key="5">
    <source>
        <dbReference type="EMBL" id="QHS80351.1"/>
    </source>
</evidence>
<evidence type="ECO:0000259" key="4">
    <source>
        <dbReference type="PROSITE" id="PS50089"/>
    </source>
</evidence>
<dbReference type="EMBL" id="MN740677">
    <property type="protein sequence ID" value="QHS80351.1"/>
    <property type="molecule type" value="Genomic_DNA"/>
</dbReference>
<sequence length="170" mass="20745">MFCTICYNSKIKNISSPNCCDHVFCYKCLKEWHKIDCDYDYFARCPICRQYFNEIKKLTKNSYVPRITRSKTRDLRANEIKNRCSNIINQISEICGENNQKKINDIVYDKLIPELLKLFYDNKWFLLDIEKFSTYNEKFINILYDKLDEFEKMGFVESKIWKWKFRELLK</sequence>
<keyword evidence="3" id="KW-0862">Zinc</keyword>
<dbReference type="InterPro" id="IPR001841">
    <property type="entry name" value="Znf_RING"/>
</dbReference>
<dbReference type="Gene3D" id="3.30.40.10">
    <property type="entry name" value="Zinc/RING finger domain, C3HC4 (zinc finger)"/>
    <property type="match status" value="1"/>
</dbReference>
<evidence type="ECO:0000256" key="3">
    <source>
        <dbReference type="ARBA" id="ARBA00022833"/>
    </source>
</evidence>
<dbReference type="PROSITE" id="PS00518">
    <property type="entry name" value="ZF_RING_1"/>
    <property type="match status" value="1"/>
</dbReference>
<organism evidence="5">
    <name type="scientific">viral metagenome</name>
    <dbReference type="NCBI Taxonomy" id="1070528"/>
    <lineage>
        <taxon>unclassified sequences</taxon>
        <taxon>metagenomes</taxon>
        <taxon>organismal metagenomes</taxon>
    </lineage>
</organism>
<dbReference type="InterPro" id="IPR013083">
    <property type="entry name" value="Znf_RING/FYVE/PHD"/>
</dbReference>
<dbReference type="AlphaFoldDB" id="A0A6C0ALX4"/>
<proteinExistence type="predicted"/>
<feature type="domain" description="RING-type" evidence="4">
    <location>
        <begin position="3"/>
        <end position="49"/>
    </location>
</feature>
<dbReference type="InterPro" id="IPR017907">
    <property type="entry name" value="Znf_RING_CS"/>
</dbReference>
<evidence type="ECO:0000256" key="1">
    <source>
        <dbReference type="ARBA" id="ARBA00022723"/>
    </source>
</evidence>
<reference evidence="5" key="1">
    <citation type="journal article" date="2020" name="Nature">
        <title>Giant virus diversity and host interactions through global metagenomics.</title>
        <authorList>
            <person name="Schulz F."/>
            <person name="Roux S."/>
            <person name="Paez-Espino D."/>
            <person name="Jungbluth S."/>
            <person name="Walsh D.A."/>
            <person name="Denef V.J."/>
            <person name="McMahon K.D."/>
            <person name="Konstantinidis K.T."/>
            <person name="Eloe-Fadrosh E.A."/>
            <person name="Kyrpides N.C."/>
            <person name="Woyke T."/>
        </authorList>
    </citation>
    <scope>NUCLEOTIDE SEQUENCE</scope>
    <source>
        <strain evidence="5">GVMAG-S-1039698-54</strain>
    </source>
</reference>
<dbReference type="GO" id="GO:0008270">
    <property type="term" value="F:zinc ion binding"/>
    <property type="evidence" value="ECO:0007669"/>
    <property type="project" value="UniProtKB-KW"/>
</dbReference>
<keyword evidence="2" id="KW-0863">Zinc-finger</keyword>
<evidence type="ECO:0000256" key="2">
    <source>
        <dbReference type="ARBA" id="ARBA00022771"/>
    </source>
</evidence>
<dbReference type="PROSITE" id="PS50089">
    <property type="entry name" value="ZF_RING_2"/>
    <property type="match status" value="1"/>
</dbReference>
<dbReference type="SUPFAM" id="SSF57850">
    <property type="entry name" value="RING/U-box"/>
    <property type="match status" value="1"/>
</dbReference>
<protein>
    <recommendedName>
        <fullName evidence="4">RING-type domain-containing protein</fullName>
    </recommendedName>
</protein>